<sequence>TIFYLKFDEAWRPYQVWKHVLGEKTSSDELVMEEKDPKFRVDATRSRSGDYVFFNIGSATTDEVWFLSMDKLKGSAKRELKCVAKREQNVEYSVAHHGQEFLILTNKDNATNFKLMTAPCSDPGNWKEVIPHSKDLTLLRAHTFKDFVVIEQRGEGLSQFRIRYKSGVCVCVNQ</sequence>
<organism evidence="3 4">
    <name type="scientific">Reticulomyxa filosa</name>
    <dbReference type="NCBI Taxonomy" id="46433"/>
    <lineage>
        <taxon>Eukaryota</taxon>
        <taxon>Sar</taxon>
        <taxon>Rhizaria</taxon>
        <taxon>Retaria</taxon>
        <taxon>Foraminifera</taxon>
        <taxon>Monothalamids</taxon>
        <taxon>Reticulomyxidae</taxon>
        <taxon>Reticulomyxa</taxon>
    </lineage>
</organism>
<name>X6MY17_RETFI</name>
<evidence type="ECO:0000256" key="1">
    <source>
        <dbReference type="ARBA" id="ARBA00005228"/>
    </source>
</evidence>
<reference evidence="3 4" key="1">
    <citation type="journal article" date="2013" name="Curr. Biol.">
        <title>The Genome of the Foraminiferan Reticulomyxa filosa.</title>
        <authorList>
            <person name="Glockner G."/>
            <person name="Hulsmann N."/>
            <person name="Schleicher M."/>
            <person name="Noegel A.A."/>
            <person name="Eichinger L."/>
            <person name="Gallinger C."/>
            <person name="Pawlowski J."/>
            <person name="Sierra R."/>
            <person name="Euteneuer U."/>
            <person name="Pillet L."/>
            <person name="Moustafa A."/>
            <person name="Platzer M."/>
            <person name="Groth M."/>
            <person name="Szafranski K."/>
            <person name="Schliwa M."/>
        </authorList>
    </citation>
    <scope>NUCLEOTIDE SEQUENCE [LARGE SCALE GENOMIC DNA]</scope>
</reference>
<comment type="similarity">
    <text evidence="1">Belongs to the peptidase S9A family.</text>
</comment>
<comment type="caution">
    <text evidence="3">The sequence shown here is derived from an EMBL/GenBank/DDBJ whole genome shotgun (WGS) entry which is preliminary data.</text>
</comment>
<dbReference type="GO" id="GO:0004252">
    <property type="term" value="F:serine-type endopeptidase activity"/>
    <property type="evidence" value="ECO:0007669"/>
    <property type="project" value="InterPro"/>
</dbReference>
<dbReference type="EMBL" id="ASPP01014273">
    <property type="protein sequence ID" value="ETO18900.1"/>
    <property type="molecule type" value="Genomic_DNA"/>
</dbReference>
<dbReference type="PANTHER" id="PTHR11757:SF19">
    <property type="entry name" value="PROLYL ENDOPEPTIDASE-LIKE"/>
    <property type="match status" value="1"/>
</dbReference>
<dbReference type="Pfam" id="PF02897">
    <property type="entry name" value="Peptidase_S9_N"/>
    <property type="match status" value="1"/>
</dbReference>
<evidence type="ECO:0000259" key="2">
    <source>
        <dbReference type="Pfam" id="PF02897"/>
    </source>
</evidence>
<dbReference type="Proteomes" id="UP000023152">
    <property type="component" value="Unassembled WGS sequence"/>
</dbReference>
<protein>
    <submittedName>
        <fullName evidence="3">Peptidase S9, prolyl oligopeptidase active site region</fullName>
    </submittedName>
</protein>
<dbReference type="Gene3D" id="2.130.10.120">
    <property type="entry name" value="Prolyl oligopeptidase, N-terminal domain"/>
    <property type="match status" value="1"/>
</dbReference>
<dbReference type="SUPFAM" id="SSF50993">
    <property type="entry name" value="Peptidase/esterase 'gauge' domain"/>
    <property type="match status" value="1"/>
</dbReference>
<feature type="non-terminal residue" evidence="3">
    <location>
        <position position="1"/>
    </location>
</feature>
<dbReference type="InterPro" id="IPR023302">
    <property type="entry name" value="Pept_S9A_N"/>
</dbReference>
<keyword evidence="4" id="KW-1185">Reference proteome</keyword>
<dbReference type="InterPro" id="IPR051543">
    <property type="entry name" value="Serine_Peptidase_S9A"/>
</dbReference>
<proteinExistence type="inferred from homology"/>
<dbReference type="PANTHER" id="PTHR11757">
    <property type="entry name" value="PROTEASE FAMILY S9A OLIGOPEPTIDASE"/>
    <property type="match status" value="1"/>
</dbReference>
<accession>X6MY17</accession>
<dbReference type="AlphaFoldDB" id="X6MY17"/>
<feature type="domain" description="Peptidase S9A N-terminal" evidence="2">
    <location>
        <begin position="1"/>
        <end position="165"/>
    </location>
</feature>
<evidence type="ECO:0000313" key="4">
    <source>
        <dbReference type="Proteomes" id="UP000023152"/>
    </source>
</evidence>
<evidence type="ECO:0000313" key="3">
    <source>
        <dbReference type="EMBL" id="ETO18900.1"/>
    </source>
</evidence>
<gene>
    <name evidence="3" type="ORF">RFI_18343</name>
</gene>
<dbReference type="OrthoDB" id="248387at2759"/>